<reference evidence="2" key="2">
    <citation type="journal article" date="2023" name="Syst. Appl. Microbiol.">
        <title>Govania unica gen. nov., sp. nov., a rare biosphere bacterium that represents a novel family in the class Alphaproteobacteria.</title>
        <authorList>
            <person name="Vandamme P."/>
            <person name="Peeters C."/>
            <person name="Hettiarachchi A."/>
            <person name="Cnockaert M."/>
            <person name="Carlier A."/>
        </authorList>
    </citation>
    <scope>NUCLEOTIDE SEQUENCE</scope>
    <source>
        <strain evidence="2">LMG 31809</strain>
    </source>
</reference>
<sequence>MSVPLHRLFSPLLFAFMLSFTAAVLTALLSLGHDRLAPLWPALSLVAALLVGAVGIGLYWRFIPKD</sequence>
<keyword evidence="3" id="KW-1185">Reference proteome</keyword>
<gene>
    <name evidence="2" type="ORF">NYP16_04750</name>
</gene>
<organism evidence="2 3">
    <name type="scientific">Govanella unica</name>
    <dbReference type="NCBI Taxonomy" id="2975056"/>
    <lineage>
        <taxon>Bacteria</taxon>
        <taxon>Pseudomonadati</taxon>
        <taxon>Pseudomonadota</taxon>
        <taxon>Alphaproteobacteria</taxon>
        <taxon>Emcibacterales</taxon>
        <taxon>Govanellaceae</taxon>
        <taxon>Govanella</taxon>
    </lineage>
</organism>
<feature type="transmembrane region" description="Helical" evidence="1">
    <location>
        <begin position="39"/>
        <end position="60"/>
    </location>
</feature>
<comment type="caution">
    <text evidence="2">The sequence shown here is derived from an EMBL/GenBank/DDBJ whole genome shotgun (WGS) entry which is preliminary data.</text>
</comment>
<evidence type="ECO:0000313" key="3">
    <source>
        <dbReference type="Proteomes" id="UP001141619"/>
    </source>
</evidence>
<reference evidence="2" key="1">
    <citation type="submission" date="2022-08" db="EMBL/GenBank/DDBJ databases">
        <authorList>
            <person name="Vandamme P."/>
            <person name="Hettiarachchi A."/>
            <person name="Peeters C."/>
            <person name="Cnockaert M."/>
            <person name="Carlier A."/>
        </authorList>
    </citation>
    <scope>NUCLEOTIDE SEQUENCE</scope>
    <source>
        <strain evidence="2">LMG 31809</strain>
    </source>
</reference>
<dbReference type="RefSeq" id="WP_274942959.1">
    <property type="nucleotide sequence ID" value="NZ_JANWOI010000001.1"/>
</dbReference>
<dbReference type="AlphaFoldDB" id="A0A9X3TWK4"/>
<accession>A0A9X3TWK4</accession>
<evidence type="ECO:0000256" key="1">
    <source>
        <dbReference type="SAM" id="Phobius"/>
    </source>
</evidence>
<keyword evidence="1" id="KW-0472">Membrane</keyword>
<evidence type="ECO:0000313" key="2">
    <source>
        <dbReference type="EMBL" id="MDA5193266.1"/>
    </source>
</evidence>
<proteinExistence type="predicted"/>
<protein>
    <submittedName>
        <fullName evidence="2">Uncharacterized protein</fullName>
    </submittedName>
</protein>
<dbReference type="Proteomes" id="UP001141619">
    <property type="component" value="Unassembled WGS sequence"/>
</dbReference>
<feature type="transmembrane region" description="Helical" evidence="1">
    <location>
        <begin position="12"/>
        <end position="33"/>
    </location>
</feature>
<name>A0A9X3TWK4_9PROT</name>
<dbReference type="EMBL" id="JANWOI010000001">
    <property type="protein sequence ID" value="MDA5193266.1"/>
    <property type="molecule type" value="Genomic_DNA"/>
</dbReference>
<keyword evidence="1" id="KW-0812">Transmembrane</keyword>
<keyword evidence="1" id="KW-1133">Transmembrane helix</keyword>